<proteinExistence type="predicted"/>
<accession>A0A1G2U2N7</accession>
<dbReference type="EMBL" id="MHWD01000016">
    <property type="protein sequence ID" value="OHB03786.1"/>
    <property type="molecule type" value="Genomic_DNA"/>
</dbReference>
<protein>
    <submittedName>
        <fullName evidence="1">Uncharacterized protein</fullName>
    </submittedName>
</protein>
<dbReference type="Proteomes" id="UP000179283">
    <property type="component" value="Unassembled WGS sequence"/>
</dbReference>
<dbReference type="AlphaFoldDB" id="A0A1G2U2N7"/>
<name>A0A1G2U2N7_9BACT</name>
<comment type="caution">
    <text evidence="1">The sequence shown here is derived from an EMBL/GenBank/DDBJ whole genome shotgun (WGS) entry which is preliminary data.</text>
</comment>
<evidence type="ECO:0000313" key="1">
    <source>
        <dbReference type="EMBL" id="OHB03786.1"/>
    </source>
</evidence>
<evidence type="ECO:0000313" key="2">
    <source>
        <dbReference type="Proteomes" id="UP000179283"/>
    </source>
</evidence>
<reference evidence="1 2" key="1">
    <citation type="journal article" date="2016" name="Nat. Commun.">
        <title>Thousands of microbial genomes shed light on interconnected biogeochemical processes in an aquifer system.</title>
        <authorList>
            <person name="Anantharaman K."/>
            <person name="Brown C.T."/>
            <person name="Hug L.A."/>
            <person name="Sharon I."/>
            <person name="Castelle C.J."/>
            <person name="Probst A.J."/>
            <person name="Thomas B.C."/>
            <person name="Singh A."/>
            <person name="Wilkins M.J."/>
            <person name="Karaoz U."/>
            <person name="Brodie E.L."/>
            <person name="Williams K.H."/>
            <person name="Hubbard S.S."/>
            <person name="Banfield J.F."/>
        </authorList>
    </citation>
    <scope>NUCLEOTIDE SEQUENCE [LARGE SCALE GENOMIC DNA]</scope>
</reference>
<gene>
    <name evidence="1" type="ORF">A2920_01905</name>
</gene>
<sequence>MPYLYGLLNPNISGWAREHNNGWLGPNTLGIEVTSIIHAKRCGLGNIDPQHTQGRSSSAAEEAIMYHLPPRGSKLVTERSDKDALAAMAIITLRLQGQIDRVDKILVAMVGALDRHGAHEAITLYPELFEMRQEVVATDALNIVAMVESERWPTLEKRVKDTMRILCGEMPSKEVRQIIAMKDRRPHHFTAEQYDGITYVCAPGGYSKAREWAVRQFPVTVVEDPLTLHSNNAVNARRRVTLVRQSLAAFDRDLFEKLVNEAEAQARHTTLNELERRNLKWGGPLNIVSSPQGSGRETVLPTVTILQSAHACLLTVRT</sequence>
<organism evidence="1 2">
    <name type="scientific">Candidatus Zambryskibacteria bacterium RIFCSPLOWO2_01_FULL_43_17</name>
    <dbReference type="NCBI Taxonomy" id="1802760"/>
    <lineage>
        <taxon>Bacteria</taxon>
        <taxon>Candidatus Zambryskiibacteriota</taxon>
    </lineage>
</organism>